<dbReference type="InterPro" id="IPR036291">
    <property type="entry name" value="NAD(P)-bd_dom_sf"/>
</dbReference>
<dbReference type="PANTHER" id="PTHR42917:SF2">
    <property type="entry name" value="2,4-DIENOYL-COA REDUCTASE [(2E)-ENOYL-COA-PRODUCING]"/>
    <property type="match status" value="1"/>
</dbReference>
<comment type="similarity">
    <text evidence="4">In the N-terminal section; belongs to the NADH:flavin oxidoreductase/NADH oxidase family.</text>
</comment>
<evidence type="ECO:0000256" key="5">
    <source>
        <dbReference type="ARBA" id="ARBA00022630"/>
    </source>
</evidence>
<comment type="cofactor">
    <cofactor evidence="2">
        <name>[4Fe-4S] cluster</name>
        <dbReference type="ChEBI" id="CHEBI:49883"/>
    </cofactor>
</comment>
<keyword evidence="9" id="KW-0408">Iron</keyword>
<dbReference type="FunFam" id="3.20.20.100:FF:000002">
    <property type="entry name" value="2,5-diketo-D-gluconic acid reductase A"/>
    <property type="match status" value="1"/>
</dbReference>
<dbReference type="InterPro" id="IPR023210">
    <property type="entry name" value="NADP_OxRdtase_dom"/>
</dbReference>
<dbReference type="SUPFAM" id="SSF51971">
    <property type="entry name" value="Nucleotide-binding domain"/>
    <property type="match status" value="1"/>
</dbReference>
<dbReference type="PANTHER" id="PTHR42917">
    <property type="entry name" value="2,4-DIENOYL-COA REDUCTASE"/>
    <property type="match status" value="1"/>
</dbReference>
<dbReference type="CDD" id="cd19132">
    <property type="entry name" value="AKR_AKR5D1_E1"/>
    <property type="match status" value="1"/>
</dbReference>
<keyword evidence="6" id="KW-0288">FMN</keyword>
<evidence type="ECO:0000256" key="7">
    <source>
        <dbReference type="ARBA" id="ARBA00022723"/>
    </source>
</evidence>
<evidence type="ECO:0000256" key="8">
    <source>
        <dbReference type="ARBA" id="ARBA00023002"/>
    </source>
</evidence>
<dbReference type="SUPFAM" id="SSF51430">
    <property type="entry name" value="NAD(P)-linked oxidoreductase"/>
    <property type="match status" value="1"/>
</dbReference>
<evidence type="ECO:0000256" key="3">
    <source>
        <dbReference type="ARBA" id="ARBA00010928"/>
    </source>
</evidence>
<dbReference type="Pfam" id="PF00248">
    <property type="entry name" value="Aldo_ket_red"/>
    <property type="match status" value="1"/>
</dbReference>
<reference evidence="15 16" key="1">
    <citation type="journal article" date="2016" name="Sci. Rep.">
        <title>Draft genome sequencing and secretome analysis of fungal phytopathogen Ascochyta rabiei provides insight into the necrotrophic effector repertoire.</title>
        <authorList>
            <person name="Verma S."/>
            <person name="Gazara R.K."/>
            <person name="Nizam S."/>
            <person name="Parween S."/>
            <person name="Chattopadhyay D."/>
            <person name="Verma P.K."/>
        </authorList>
    </citation>
    <scope>NUCLEOTIDE SEQUENCE [LARGE SCALE GENOMIC DNA]</scope>
    <source>
        <strain evidence="15 16">ArDII</strain>
    </source>
</reference>
<dbReference type="PROSITE" id="PS00063">
    <property type="entry name" value="ALDOKETO_REDUCTASE_3"/>
    <property type="match status" value="1"/>
</dbReference>
<dbReference type="CDD" id="cd02803">
    <property type="entry name" value="OYE_like_FMN_family"/>
    <property type="match status" value="1"/>
</dbReference>
<evidence type="ECO:0000259" key="14">
    <source>
        <dbReference type="Pfam" id="PF22725"/>
    </source>
</evidence>
<dbReference type="Pfam" id="PF07992">
    <property type="entry name" value="Pyr_redox_2"/>
    <property type="match status" value="1"/>
</dbReference>
<comment type="cofactor">
    <cofactor evidence="1">
        <name>FMN</name>
        <dbReference type="ChEBI" id="CHEBI:58210"/>
    </cofactor>
</comment>
<dbReference type="Gene3D" id="3.20.20.70">
    <property type="entry name" value="Aldolase class I"/>
    <property type="match status" value="1"/>
</dbReference>
<evidence type="ECO:0000256" key="1">
    <source>
        <dbReference type="ARBA" id="ARBA00001917"/>
    </source>
</evidence>
<dbReference type="InterPro" id="IPR020471">
    <property type="entry name" value="AKR"/>
</dbReference>
<dbReference type="PROSITE" id="PS00798">
    <property type="entry name" value="ALDOKETO_REDUCTASE_1"/>
    <property type="match status" value="1"/>
</dbReference>
<comment type="caution">
    <text evidence="15">The sequence shown here is derived from an EMBL/GenBank/DDBJ whole genome shotgun (WGS) entry which is preliminary data.</text>
</comment>
<feature type="domain" description="GFO/IDH/MocA-like oxidoreductase" evidence="14">
    <location>
        <begin position="976"/>
        <end position="1100"/>
    </location>
</feature>
<dbReference type="Gene3D" id="3.20.20.100">
    <property type="entry name" value="NADP-dependent oxidoreductase domain"/>
    <property type="match status" value="1"/>
</dbReference>
<organism evidence="15 16">
    <name type="scientific">Didymella rabiei</name>
    <name type="common">Chickpea ascochyta blight fungus</name>
    <name type="synonym">Mycosphaerella rabiei</name>
    <dbReference type="NCBI Taxonomy" id="5454"/>
    <lineage>
        <taxon>Eukaryota</taxon>
        <taxon>Fungi</taxon>
        <taxon>Dikarya</taxon>
        <taxon>Ascomycota</taxon>
        <taxon>Pezizomycotina</taxon>
        <taxon>Dothideomycetes</taxon>
        <taxon>Pleosporomycetidae</taxon>
        <taxon>Pleosporales</taxon>
        <taxon>Pleosporineae</taxon>
        <taxon>Didymellaceae</taxon>
        <taxon>Ascochyta</taxon>
    </lineage>
</organism>
<keyword evidence="8" id="KW-0560">Oxidoreductase</keyword>
<dbReference type="Proteomes" id="UP000076837">
    <property type="component" value="Unassembled WGS sequence"/>
</dbReference>
<sequence length="1210" mass="128234">MGSVRLRNRFVSAPMERNYCEVDGTMTDEYIAYLARRAEGGAALIFTEASYVRADGKGRIRQMGVDVDERIPGIKKMADAIHAHGALVGVELNHGGRTAQGSVSGFVPVAPTPIPCLVVGGEMPEQLDGDDIEHIIECFGEAAARCQQAGVDVISLHGGHGYLIHQFLSPAYNHRDDEWADPTLFVNKVIASVHEHAPGITLGLRFSAFEGIDGGLDAEMTRARIGAIDTDRLDFLDVSAGNYEAGQWIIQPGEWSRGLLAPYSEQYQRDFDIPVGVAGRITSPEIAARIIESGQANFVSMARTLHADPDFPNRAIDGGRYRPCIACNYCIDSLAAGPIPCSVNPWVGRELDQPTKPADATVRVAVIGAGPSGMAAARDLALAGHRVDLYDERPSLGGDFALASKLHEYPEYGRIVDWYAAELAELGVHCHTSTRADAALLSGVDFDAIVLAAGGVGPVVDLPGAATRTVRDVREFLVSGDPAPAAVTIFGADREAAAVADDLLQKGTQVVMIGPQETIAHDVGRRGKIVLLPRLAASENLTTYLSSIVTTVAADRVTISTAGVLSEVDAPGELLISQGVEPRSELLAELRSLAPRLGAATPVATALPPIGLGTWPLVGADATKSVLSGIEAGYRLIDTAAIYGNEDAVGVALAASGVPREQLFVTTKLRGNEQVSGDIRGALEQSLELLGLDQLDLFLIHWPLPRIDRYVASFESMLACRDAGLVRYVGVSNFLEHHLRRVVAETGEAPAVNQIQMDPSLARIPVRRANDELGIFTQSWSPLGRGDVLDNAVVGEIAGRIGCTPAQVVLAWHVAQGVVPVARSANPTRQAENLAALDVTLSGEDIEALNIGIVGCGKIAGNHARALQQVPGVEVIGCCDPDLGRAQEFAALHSIPSAVRSVDELLALGLDACTVCTPHPVHEEVVVAAADAGVHVLCEKPIAVDVAAADRMIEAADRAGITFGVLFQRRFWPAARRIRDAIDDGRIGLPMLGEASVILHRPSSYYSADAWRGRWDTDGGGVLMTQAVHQIDMLAWFMGEAVSVSGFIRTHTHGDHIETEDSASAVISFASGGTATVTATTGANHNLGNRVTVIGRTGAIASVLEFPEGHEGVNEIWTVPGEVEFRSPYSADIDANLDVGAVNAALTDFHTLQVQDFADAVLTGREPAVTGRDARASLAIIAAIYESSRTGKVVDLTSTPTLATTAKEQK</sequence>
<dbReference type="SUPFAM" id="SSF51735">
    <property type="entry name" value="NAD(P)-binding Rossmann-fold domains"/>
    <property type="match status" value="1"/>
</dbReference>
<dbReference type="GO" id="GO:0010181">
    <property type="term" value="F:FMN binding"/>
    <property type="evidence" value="ECO:0007669"/>
    <property type="project" value="InterPro"/>
</dbReference>
<accession>A0A163L5W2</accession>
<dbReference type="InterPro" id="IPR023753">
    <property type="entry name" value="FAD/NAD-binding_dom"/>
</dbReference>
<protein>
    <recommendedName>
        <fullName evidence="17">Oxidoreductase</fullName>
    </recommendedName>
</protein>
<dbReference type="InterPro" id="IPR001155">
    <property type="entry name" value="OxRdtase_FMN_N"/>
</dbReference>
<dbReference type="Pfam" id="PF00724">
    <property type="entry name" value="Oxidored_FMN"/>
    <property type="match status" value="1"/>
</dbReference>
<dbReference type="InterPro" id="IPR018170">
    <property type="entry name" value="Aldo/ket_reductase_CS"/>
</dbReference>
<dbReference type="InterPro" id="IPR051793">
    <property type="entry name" value="NADH:flavin_oxidoreductase"/>
</dbReference>
<dbReference type="STRING" id="5454.A0A163L5W2"/>
<dbReference type="SUPFAM" id="SSF51395">
    <property type="entry name" value="FMN-linked oxidoreductases"/>
    <property type="match status" value="1"/>
</dbReference>
<dbReference type="Pfam" id="PF22725">
    <property type="entry name" value="GFO_IDH_MocA_C3"/>
    <property type="match status" value="1"/>
</dbReference>
<evidence type="ECO:0000259" key="13">
    <source>
        <dbReference type="Pfam" id="PF07992"/>
    </source>
</evidence>
<dbReference type="InterPro" id="IPR036188">
    <property type="entry name" value="FAD/NAD-bd_sf"/>
</dbReference>
<evidence type="ECO:0000256" key="9">
    <source>
        <dbReference type="ARBA" id="ARBA00023004"/>
    </source>
</evidence>
<gene>
    <name evidence="15" type="ORF">ST47_g1278</name>
</gene>
<keyword evidence="5" id="KW-0285">Flavoprotein</keyword>
<dbReference type="SUPFAM" id="SSF55347">
    <property type="entry name" value="Glyceraldehyde-3-phosphate dehydrogenase-like, C-terminal domain"/>
    <property type="match status" value="1"/>
</dbReference>
<evidence type="ECO:0000313" key="15">
    <source>
        <dbReference type="EMBL" id="KZM27520.1"/>
    </source>
</evidence>
<dbReference type="InterPro" id="IPR036812">
    <property type="entry name" value="NAD(P)_OxRdtase_dom_sf"/>
</dbReference>
<evidence type="ECO:0008006" key="17">
    <source>
        <dbReference type="Google" id="ProtNLM"/>
    </source>
</evidence>
<feature type="domain" description="FAD/NAD(P)-binding" evidence="13">
    <location>
        <begin position="363"/>
        <end position="589"/>
    </location>
</feature>
<dbReference type="GO" id="GO:0051536">
    <property type="term" value="F:iron-sulfur cluster binding"/>
    <property type="evidence" value="ECO:0007669"/>
    <property type="project" value="UniProtKB-KW"/>
</dbReference>
<dbReference type="PRINTS" id="PR00069">
    <property type="entry name" value="ALDKETRDTASE"/>
</dbReference>
<dbReference type="Gene3D" id="3.50.50.60">
    <property type="entry name" value="FAD/NAD(P)-binding domain"/>
    <property type="match status" value="1"/>
</dbReference>
<evidence type="ECO:0000256" key="6">
    <source>
        <dbReference type="ARBA" id="ARBA00022643"/>
    </source>
</evidence>
<name>A0A163L5W2_DIDRA</name>
<dbReference type="GO" id="GO:0046872">
    <property type="term" value="F:metal ion binding"/>
    <property type="evidence" value="ECO:0007669"/>
    <property type="project" value="UniProtKB-KW"/>
</dbReference>
<evidence type="ECO:0000259" key="11">
    <source>
        <dbReference type="Pfam" id="PF00248"/>
    </source>
</evidence>
<evidence type="ECO:0000313" key="16">
    <source>
        <dbReference type="Proteomes" id="UP000076837"/>
    </source>
</evidence>
<dbReference type="Gene3D" id="3.40.50.720">
    <property type="entry name" value="NAD(P)-binding Rossmann-like Domain"/>
    <property type="match status" value="2"/>
</dbReference>
<proteinExistence type="inferred from homology"/>
<feature type="domain" description="NADH:flavin oxidoreductase/NADH oxidase N-terminal" evidence="12">
    <location>
        <begin position="2"/>
        <end position="315"/>
    </location>
</feature>
<comment type="similarity">
    <text evidence="3">Belongs to the Gfo/Idh/MocA family.</text>
</comment>
<evidence type="ECO:0000256" key="10">
    <source>
        <dbReference type="ARBA" id="ARBA00023014"/>
    </source>
</evidence>
<keyword evidence="16" id="KW-1185">Reference proteome</keyword>
<dbReference type="Gene3D" id="3.30.360.10">
    <property type="entry name" value="Dihydrodipicolinate Reductase, domain 2"/>
    <property type="match status" value="1"/>
</dbReference>
<dbReference type="InterPro" id="IPR055170">
    <property type="entry name" value="GFO_IDH_MocA-like_dom"/>
</dbReference>
<evidence type="ECO:0000259" key="12">
    <source>
        <dbReference type="Pfam" id="PF00724"/>
    </source>
</evidence>
<keyword evidence="7" id="KW-0479">Metal-binding</keyword>
<dbReference type="EMBL" id="JYNV01000060">
    <property type="protein sequence ID" value="KZM27520.1"/>
    <property type="molecule type" value="Genomic_DNA"/>
</dbReference>
<keyword evidence="10" id="KW-0411">Iron-sulfur</keyword>
<dbReference type="GO" id="GO:0016616">
    <property type="term" value="F:oxidoreductase activity, acting on the CH-OH group of donors, NAD or NADP as acceptor"/>
    <property type="evidence" value="ECO:0007669"/>
    <property type="project" value="UniProtKB-ARBA"/>
</dbReference>
<dbReference type="InterPro" id="IPR013785">
    <property type="entry name" value="Aldolase_TIM"/>
</dbReference>
<evidence type="ECO:0000256" key="4">
    <source>
        <dbReference type="ARBA" id="ARBA00011048"/>
    </source>
</evidence>
<feature type="domain" description="NADP-dependent oxidoreductase" evidence="11">
    <location>
        <begin position="609"/>
        <end position="849"/>
    </location>
</feature>
<dbReference type="AlphaFoldDB" id="A0A163L5W2"/>
<dbReference type="PROSITE" id="PS00062">
    <property type="entry name" value="ALDOKETO_REDUCTASE_2"/>
    <property type="match status" value="1"/>
</dbReference>
<evidence type="ECO:0000256" key="2">
    <source>
        <dbReference type="ARBA" id="ARBA00001966"/>
    </source>
</evidence>